<evidence type="ECO:0000313" key="2">
    <source>
        <dbReference type="Proteomes" id="UP000314294"/>
    </source>
</evidence>
<gene>
    <name evidence="1" type="ORF">EYF80_048873</name>
</gene>
<sequence>MLPDCADDMLGLLWHCVVPEGLLYHGRGGMTFTETHSLTQTQEKVGGFGFAAPSALHIGLLSAKLRLALLYPLQAVSRGHYRNGLVQRDSWEWSFSIQLTQHRFDMCKGPGSVKDHVRVVLQHGLGEMRQVSFCCRNGLVHVTQQFTLHMVELVQVSGIRILPSKAGRYVVYPWQVLLEAKEVFKNKLHRVSQSREAANGEGIVQFPCTGLVHHLNQLVVDVYELSGRKRPTAVGLPQYVNREHSSSTGIRLAANTSDCCVRSMGTLPSSNMGSLYSFAAAQSRAAALPSWVHVFAFEGRRTAGRAVEVGRGSSQDSRPLLNCSVTQFSWPEATVVKL</sequence>
<name>A0A4Z2FJK7_9TELE</name>
<evidence type="ECO:0000313" key="1">
    <source>
        <dbReference type="EMBL" id="TNN40963.1"/>
    </source>
</evidence>
<organism evidence="1 2">
    <name type="scientific">Liparis tanakae</name>
    <name type="common">Tanaka's snailfish</name>
    <dbReference type="NCBI Taxonomy" id="230148"/>
    <lineage>
        <taxon>Eukaryota</taxon>
        <taxon>Metazoa</taxon>
        <taxon>Chordata</taxon>
        <taxon>Craniata</taxon>
        <taxon>Vertebrata</taxon>
        <taxon>Euteleostomi</taxon>
        <taxon>Actinopterygii</taxon>
        <taxon>Neopterygii</taxon>
        <taxon>Teleostei</taxon>
        <taxon>Neoteleostei</taxon>
        <taxon>Acanthomorphata</taxon>
        <taxon>Eupercaria</taxon>
        <taxon>Perciformes</taxon>
        <taxon>Cottioidei</taxon>
        <taxon>Cottales</taxon>
        <taxon>Liparidae</taxon>
        <taxon>Liparis</taxon>
    </lineage>
</organism>
<comment type="caution">
    <text evidence="1">The sequence shown here is derived from an EMBL/GenBank/DDBJ whole genome shotgun (WGS) entry which is preliminary data.</text>
</comment>
<proteinExistence type="predicted"/>
<accession>A0A4Z2FJK7</accession>
<dbReference type="AlphaFoldDB" id="A0A4Z2FJK7"/>
<keyword evidence="2" id="KW-1185">Reference proteome</keyword>
<reference evidence="1 2" key="1">
    <citation type="submission" date="2019-03" db="EMBL/GenBank/DDBJ databases">
        <title>First draft genome of Liparis tanakae, snailfish: a comprehensive survey of snailfish specific genes.</title>
        <authorList>
            <person name="Kim W."/>
            <person name="Song I."/>
            <person name="Jeong J.-H."/>
            <person name="Kim D."/>
            <person name="Kim S."/>
            <person name="Ryu S."/>
            <person name="Song J.Y."/>
            <person name="Lee S.K."/>
        </authorList>
    </citation>
    <scope>NUCLEOTIDE SEQUENCE [LARGE SCALE GENOMIC DNA]</scope>
    <source>
        <tissue evidence="1">Muscle</tissue>
    </source>
</reference>
<protein>
    <submittedName>
        <fullName evidence="1">Uncharacterized protein</fullName>
    </submittedName>
</protein>
<dbReference type="EMBL" id="SRLO01001145">
    <property type="protein sequence ID" value="TNN40963.1"/>
    <property type="molecule type" value="Genomic_DNA"/>
</dbReference>
<dbReference type="Proteomes" id="UP000314294">
    <property type="component" value="Unassembled WGS sequence"/>
</dbReference>